<dbReference type="SMART" id="SM00034">
    <property type="entry name" value="CLECT"/>
    <property type="match status" value="1"/>
</dbReference>
<dbReference type="PANTHER" id="PTHR22803">
    <property type="entry name" value="MANNOSE, PHOSPHOLIPASE, LECTIN RECEPTOR RELATED"/>
    <property type="match status" value="1"/>
</dbReference>
<dbReference type="Pfam" id="PF00059">
    <property type="entry name" value="Lectin_C"/>
    <property type="match status" value="1"/>
</dbReference>
<dbReference type="InterPro" id="IPR018378">
    <property type="entry name" value="C-type_lectin_CS"/>
</dbReference>
<dbReference type="InterPro" id="IPR001304">
    <property type="entry name" value="C-type_lectin-like"/>
</dbReference>
<evidence type="ECO:0000313" key="5">
    <source>
        <dbReference type="RefSeq" id="XP_002742251.1"/>
    </source>
</evidence>
<feature type="domain" description="C-type lectin" evidence="3">
    <location>
        <begin position="34"/>
        <end position="149"/>
    </location>
</feature>
<keyword evidence="2" id="KW-0732">Signal</keyword>
<organism evidence="4 5">
    <name type="scientific">Saccoglossus kowalevskii</name>
    <name type="common">Acorn worm</name>
    <dbReference type="NCBI Taxonomy" id="10224"/>
    <lineage>
        <taxon>Eukaryota</taxon>
        <taxon>Metazoa</taxon>
        <taxon>Hemichordata</taxon>
        <taxon>Enteropneusta</taxon>
        <taxon>Harrimaniidae</taxon>
        <taxon>Saccoglossus</taxon>
    </lineage>
</organism>
<dbReference type="RefSeq" id="XP_002742251.1">
    <property type="nucleotide sequence ID" value="XM_002742205.2"/>
</dbReference>
<evidence type="ECO:0000256" key="2">
    <source>
        <dbReference type="SAM" id="SignalP"/>
    </source>
</evidence>
<evidence type="ECO:0000259" key="3">
    <source>
        <dbReference type="PROSITE" id="PS50041"/>
    </source>
</evidence>
<dbReference type="InterPro" id="IPR016187">
    <property type="entry name" value="CTDL_fold"/>
</dbReference>
<dbReference type="GeneID" id="100377299"/>
<dbReference type="Proteomes" id="UP000694865">
    <property type="component" value="Unplaced"/>
</dbReference>
<dbReference type="InterPro" id="IPR016186">
    <property type="entry name" value="C-type_lectin-like/link_sf"/>
</dbReference>
<feature type="chain" id="PRO_5047511980" evidence="2">
    <location>
        <begin position="18"/>
        <end position="176"/>
    </location>
</feature>
<feature type="signal peptide" evidence="2">
    <location>
        <begin position="1"/>
        <end position="17"/>
    </location>
</feature>
<name>A0ABM0H1P6_SACKO</name>
<gene>
    <name evidence="5" type="primary">LOC100377299</name>
</gene>
<dbReference type="InterPro" id="IPR050111">
    <property type="entry name" value="C-type_lectin/snaclec_domain"/>
</dbReference>
<dbReference type="SUPFAM" id="SSF56436">
    <property type="entry name" value="C-type lectin-like"/>
    <property type="match status" value="1"/>
</dbReference>
<dbReference type="CDD" id="cd00037">
    <property type="entry name" value="CLECT"/>
    <property type="match status" value="1"/>
</dbReference>
<evidence type="ECO:0000313" key="4">
    <source>
        <dbReference type="Proteomes" id="UP000694865"/>
    </source>
</evidence>
<reference evidence="5" key="1">
    <citation type="submission" date="2025-08" db="UniProtKB">
        <authorList>
            <consortium name="RefSeq"/>
        </authorList>
    </citation>
    <scope>IDENTIFICATION</scope>
    <source>
        <tissue evidence="5">Testes</tissue>
    </source>
</reference>
<proteinExistence type="predicted"/>
<evidence type="ECO:0000256" key="1">
    <source>
        <dbReference type="ARBA" id="ARBA00023157"/>
    </source>
</evidence>
<keyword evidence="1" id="KW-1015">Disulfide bond</keyword>
<dbReference type="PROSITE" id="PS50041">
    <property type="entry name" value="C_TYPE_LECTIN_2"/>
    <property type="match status" value="1"/>
</dbReference>
<sequence length="176" mass="20244">MKCVVLLLVWTSAIVCGHSINRVSRAAHQVCHPTDGRLFEFHTRPLLWEDAQIKCEENGGQLATIQDTETFEFIKSQILGTPEINDDVKTGMWIGLNDRSMEGLYEWVDGTPLQVDDFKLWSASNPNNNMNKDACHGQDCVQMWKRKNWLLDDDYCSFRKKDFICEYFNSGECTAL</sequence>
<accession>A0ABM0H1P6</accession>
<dbReference type="PROSITE" id="PS00615">
    <property type="entry name" value="C_TYPE_LECTIN_1"/>
    <property type="match status" value="1"/>
</dbReference>
<dbReference type="Gene3D" id="3.10.100.10">
    <property type="entry name" value="Mannose-Binding Protein A, subunit A"/>
    <property type="match status" value="1"/>
</dbReference>
<protein>
    <submittedName>
        <fullName evidence="5">C-type lectin domain family 17, member A-like</fullName>
    </submittedName>
</protein>
<keyword evidence="4" id="KW-1185">Reference proteome</keyword>